<keyword evidence="2" id="KW-1185">Reference proteome</keyword>
<dbReference type="AlphaFoldDB" id="A0A544TGU0"/>
<proteinExistence type="predicted"/>
<accession>A0A544TGU0</accession>
<dbReference type="EMBL" id="VDGH01000001">
    <property type="protein sequence ID" value="TQR16683.1"/>
    <property type="molecule type" value="Genomic_DNA"/>
</dbReference>
<protein>
    <submittedName>
        <fullName evidence="1">Uncharacterized protein</fullName>
    </submittedName>
</protein>
<reference evidence="1 2" key="1">
    <citation type="submission" date="2019-05" db="EMBL/GenBank/DDBJ databases">
        <title>Psychrobacillus vulpis sp. nov., a new species isolated from feces of a red fox that inhabits in The Tablas de Daimiel Natural Park, Albacete, Spain.</title>
        <authorList>
            <person name="Rodriguez M."/>
            <person name="Reina J.C."/>
            <person name="Bejar V."/>
            <person name="Llamas I."/>
        </authorList>
    </citation>
    <scope>NUCLEOTIDE SEQUENCE [LARGE SCALE GENOMIC DNA]</scope>
    <source>
        <strain evidence="1 2">NEAU-3TGS17</strain>
    </source>
</reference>
<dbReference type="Proteomes" id="UP000317316">
    <property type="component" value="Unassembled WGS sequence"/>
</dbReference>
<evidence type="ECO:0000313" key="2">
    <source>
        <dbReference type="Proteomes" id="UP000317316"/>
    </source>
</evidence>
<gene>
    <name evidence="1" type="ORF">FG382_00520</name>
</gene>
<organism evidence="1 2">
    <name type="scientific">Psychrobacillus lasiicapitis</name>
    <dbReference type="NCBI Taxonomy" id="1636719"/>
    <lineage>
        <taxon>Bacteria</taxon>
        <taxon>Bacillati</taxon>
        <taxon>Bacillota</taxon>
        <taxon>Bacilli</taxon>
        <taxon>Bacillales</taxon>
        <taxon>Bacillaceae</taxon>
        <taxon>Psychrobacillus</taxon>
    </lineage>
</organism>
<name>A0A544TGU0_9BACI</name>
<sequence>MYSIIECTKMVTEQGQNVVACAKELEQLAMKSGKERSNLYERYCANQHSFNVYTYMNSTIEHLAEVQVFQRKIVLFGAVFVDTRIDYEAEVNAQQATKAYEDLAVALQELRNALQFIPH</sequence>
<comment type="caution">
    <text evidence="1">The sequence shown here is derived from an EMBL/GenBank/DDBJ whole genome shotgun (WGS) entry which is preliminary data.</text>
</comment>
<evidence type="ECO:0000313" key="1">
    <source>
        <dbReference type="EMBL" id="TQR16683.1"/>
    </source>
</evidence>